<reference evidence="1" key="1">
    <citation type="submission" date="2021-03" db="EMBL/GenBank/DDBJ databases">
        <title>Draft genome sequence of rust myrtle Austropuccinia psidii MF-1, a brazilian biotype.</title>
        <authorList>
            <person name="Quecine M.C."/>
            <person name="Pachon D.M.R."/>
            <person name="Bonatelli M.L."/>
            <person name="Correr F.H."/>
            <person name="Franceschini L.M."/>
            <person name="Leite T.F."/>
            <person name="Margarido G.R.A."/>
            <person name="Almeida C.A."/>
            <person name="Ferrarezi J.A."/>
            <person name="Labate C.A."/>
        </authorList>
    </citation>
    <scope>NUCLEOTIDE SEQUENCE</scope>
    <source>
        <strain evidence="1">MF-1</strain>
    </source>
</reference>
<evidence type="ECO:0000313" key="2">
    <source>
        <dbReference type="Proteomes" id="UP000765509"/>
    </source>
</evidence>
<name>A0A9Q3FM95_9BASI</name>
<dbReference type="OrthoDB" id="3242359at2759"/>
<dbReference type="GO" id="GO:0003676">
    <property type="term" value="F:nucleic acid binding"/>
    <property type="evidence" value="ECO:0007669"/>
    <property type="project" value="InterPro"/>
</dbReference>
<dbReference type="EMBL" id="AVOT02044572">
    <property type="protein sequence ID" value="MBW0539931.1"/>
    <property type="molecule type" value="Genomic_DNA"/>
</dbReference>
<dbReference type="Gene3D" id="3.30.420.10">
    <property type="entry name" value="Ribonuclease H-like superfamily/Ribonuclease H"/>
    <property type="match status" value="1"/>
</dbReference>
<protein>
    <recommendedName>
        <fullName evidence="3">Tc1-like transposase DDE domain-containing protein</fullName>
    </recommendedName>
</protein>
<dbReference type="Proteomes" id="UP000765509">
    <property type="component" value="Unassembled WGS sequence"/>
</dbReference>
<organism evidence="1 2">
    <name type="scientific">Austropuccinia psidii MF-1</name>
    <dbReference type="NCBI Taxonomy" id="1389203"/>
    <lineage>
        <taxon>Eukaryota</taxon>
        <taxon>Fungi</taxon>
        <taxon>Dikarya</taxon>
        <taxon>Basidiomycota</taxon>
        <taxon>Pucciniomycotina</taxon>
        <taxon>Pucciniomycetes</taxon>
        <taxon>Pucciniales</taxon>
        <taxon>Sphaerophragmiaceae</taxon>
        <taxon>Austropuccinia</taxon>
    </lineage>
</organism>
<sequence>MDEMVEVGVAKNCKGLSLMGDGALIHIAIASQKWHDRNQIHKLNLPPSLPDLNPNKNLWFNMENIVTRLFNPKKMYKLSAAIYSVWDDVPFDHLELLFKSLPRKMQMVIDQNGASTCW</sequence>
<keyword evidence="2" id="KW-1185">Reference proteome</keyword>
<comment type="caution">
    <text evidence="1">The sequence shown here is derived from an EMBL/GenBank/DDBJ whole genome shotgun (WGS) entry which is preliminary data.</text>
</comment>
<dbReference type="AlphaFoldDB" id="A0A9Q3FM95"/>
<evidence type="ECO:0008006" key="3">
    <source>
        <dbReference type="Google" id="ProtNLM"/>
    </source>
</evidence>
<evidence type="ECO:0000313" key="1">
    <source>
        <dbReference type="EMBL" id="MBW0539931.1"/>
    </source>
</evidence>
<proteinExistence type="predicted"/>
<dbReference type="InterPro" id="IPR036397">
    <property type="entry name" value="RNaseH_sf"/>
</dbReference>
<gene>
    <name evidence="1" type="ORF">O181_079646</name>
</gene>
<accession>A0A9Q3FM95</accession>